<dbReference type="AlphaFoldDB" id="A0A9D4QI35"/>
<dbReference type="InterPro" id="IPR014043">
    <property type="entry name" value="Acyl_transferase_dom"/>
</dbReference>
<comment type="caution">
    <text evidence="2">The sequence shown here is derived from an EMBL/GenBank/DDBJ whole genome shotgun (WGS) entry which is preliminary data.</text>
</comment>
<dbReference type="Proteomes" id="UP000821837">
    <property type="component" value="Chromosome 1"/>
</dbReference>
<dbReference type="Pfam" id="PF00698">
    <property type="entry name" value="Acyl_transf_1"/>
    <property type="match status" value="1"/>
</dbReference>
<dbReference type="GO" id="GO:0016740">
    <property type="term" value="F:transferase activity"/>
    <property type="evidence" value="ECO:0007669"/>
    <property type="project" value="InterPro"/>
</dbReference>
<dbReference type="InterPro" id="IPR001227">
    <property type="entry name" value="Ac_transferase_dom_sf"/>
</dbReference>
<reference evidence="2" key="1">
    <citation type="journal article" date="2020" name="Cell">
        <title>Large-Scale Comparative Analyses of Tick Genomes Elucidate Their Genetic Diversity and Vector Capacities.</title>
        <authorList>
            <consortium name="Tick Genome and Microbiome Consortium (TIGMIC)"/>
            <person name="Jia N."/>
            <person name="Wang J."/>
            <person name="Shi W."/>
            <person name="Du L."/>
            <person name="Sun Y."/>
            <person name="Zhan W."/>
            <person name="Jiang J.F."/>
            <person name="Wang Q."/>
            <person name="Zhang B."/>
            <person name="Ji P."/>
            <person name="Bell-Sakyi L."/>
            <person name="Cui X.M."/>
            <person name="Yuan T.T."/>
            <person name="Jiang B.G."/>
            <person name="Yang W.F."/>
            <person name="Lam T.T."/>
            <person name="Chang Q.C."/>
            <person name="Ding S.J."/>
            <person name="Wang X.J."/>
            <person name="Zhu J.G."/>
            <person name="Ruan X.D."/>
            <person name="Zhao L."/>
            <person name="Wei J.T."/>
            <person name="Ye R.Z."/>
            <person name="Que T.C."/>
            <person name="Du C.H."/>
            <person name="Zhou Y.H."/>
            <person name="Cheng J.X."/>
            <person name="Dai P.F."/>
            <person name="Guo W.B."/>
            <person name="Han X.H."/>
            <person name="Huang E.J."/>
            <person name="Li L.F."/>
            <person name="Wei W."/>
            <person name="Gao Y.C."/>
            <person name="Liu J.Z."/>
            <person name="Shao H.Z."/>
            <person name="Wang X."/>
            <person name="Wang C.C."/>
            <person name="Yang T.C."/>
            <person name="Huo Q.B."/>
            <person name="Li W."/>
            <person name="Chen H.Y."/>
            <person name="Chen S.E."/>
            <person name="Zhou L.G."/>
            <person name="Ni X.B."/>
            <person name="Tian J.H."/>
            <person name="Sheng Y."/>
            <person name="Liu T."/>
            <person name="Pan Y.S."/>
            <person name="Xia L.Y."/>
            <person name="Li J."/>
            <person name="Zhao F."/>
            <person name="Cao W.C."/>
        </authorList>
    </citation>
    <scope>NUCLEOTIDE SEQUENCE</scope>
    <source>
        <strain evidence="2">Rsan-2018</strain>
    </source>
</reference>
<reference evidence="2" key="2">
    <citation type="submission" date="2021-09" db="EMBL/GenBank/DDBJ databases">
        <authorList>
            <person name="Jia N."/>
            <person name="Wang J."/>
            <person name="Shi W."/>
            <person name="Du L."/>
            <person name="Sun Y."/>
            <person name="Zhan W."/>
            <person name="Jiang J."/>
            <person name="Wang Q."/>
            <person name="Zhang B."/>
            <person name="Ji P."/>
            <person name="Sakyi L.B."/>
            <person name="Cui X."/>
            <person name="Yuan T."/>
            <person name="Jiang B."/>
            <person name="Yang W."/>
            <person name="Lam T.T.-Y."/>
            <person name="Chang Q."/>
            <person name="Ding S."/>
            <person name="Wang X."/>
            <person name="Zhu J."/>
            <person name="Ruan X."/>
            <person name="Zhao L."/>
            <person name="Wei J."/>
            <person name="Que T."/>
            <person name="Du C."/>
            <person name="Cheng J."/>
            <person name="Dai P."/>
            <person name="Han X."/>
            <person name="Huang E."/>
            <person name="Gao Y."/>
            <person name="Liu J."/>
            <person name="Shao H."/>
            <person name="Ye R."/>
            <person name="Li L."/>
            <person name="Wei W."/>
            <person name="Wang X."/>
            <person name="Wang C."/>
            <person name="Huo Q."/>
            <person name="Li W."/>
            <person name="Guo W."/>
            <person name="Chen H."/>
            <person name="Chen S."/>
            <person name="Zhou L."/>
            <person name="Zhou L."/>
            <person name="Ni X."/>
            <person name="Tian J."/>
            <person name="Zhou Y."/>
            <person name="Sheng Y."/>
            <person name="Liu T."/>
            <person name="Pan Y."/>
            <person name="Xia L."/>
            <person name="Li J."/>
            <person name="Zhao F."/>
            <person name="Cao W."/>
        </authorList>
    </citation>
    <scope>NUCLEOTIDE SEQUENCE</scope>
    <source>
        <strain evidence="2">Rsan-2018</strain>
        <tissue evidence="2">Larvae</tissue>
    </source>
</reference>
<keyword evidence="3" id="KW-1185">Reference proteome</keyword>
<gene>
    <name evidence="2" type="ORF">HPB52_006622</name>
</gene>
<dbReference type="Gene3D" id="3.30.70.3290">
    <property type="match status" value="1"/>
</dbReference>
<dbReference type="Gene3D" id="3.40.366.10">
    <property type="entry name" value="Malonyl-Coenzyme A Acyl Carrier Protein, domain 2"/>
    <property type="match status" value="1"/>
</dbReference>
<feature type="domain" description="Malonyl-CoA:ACP transacylase (MAT)" evidence="1">
    <location>
        <begin position="60"/>
        <end position="129"/>
    </location>
</feature>
<evidence type="ECO:0000313" key="2">
    <source>
        <dbReference type="EMBL" id="KAH7982694.1"/>
    </source>
</evidence>
<dbReference type="InterPro" id="IPR016035">
    <property type="entry name" value="Acyl_Trfase/lysoPLipase"/>
</dbReference>
<dbReference type="SUPFAM" id="SSF52151">
    <property type="entry name" value="FabD/lysophospholipase-like"/>
    <property type="match status" value="1"/>
</dbReference>
<accession>A0A9D4QI35</accession>
<dbReference type="EMBL" id="JABSTV010001245">
    <property type="protein sequence ID" value="KAH7982694.1"/>
    <property type="molecule type" value="Genomic_DNA"/>
</dbReference>
<evidence type="ECO:0000313" key="3">
    <source>
        <dbReference type="Proteomes" id="UP000821837"/>
    </source>
</evidence>
<evidence type="ECO:0000259" key="1">
    <source>
        <dbReference type="Pfam" id="PF00698"/>
    </source>
</evidence>
<proteinExistence type="predicted"/>
<name>A0A9D4QI35_RHISA</name>
<protein>
    <recommendedName>
        <fullName evidence="1">Malonyl-CoA:ACP transacylase (MAT) domain-containing protein</fullName>
    </recommendedName>
</protein>
<dbReference type="VEuPathDB" id="VectorBase:RSAN_052463"/>
<sequence>MDSVEAEGPYPDSGYALLNLVGQPDVSQFPLRGYLLFRGWLWGERIKGSRRSSFKKRPLWLVFTGMGCQWRGMGRQMMYFDVFARSIQRSRELLSQFGIDLINLVTAEKEAETMAGLFASIVALQVQQFNTFTEPLVQ</sequence>
<organism evidence="2 3">
    <name type="scientific">Rhipicephalus sanguineus</name>
    <name type="common">Brown dog tick</name>
    <name type="synonym">Ixodes sanguineus</name>
    <dbReference type="NCBI Taxonomy" id="34632"/>
    <lineage>
        <taxon>Eukaryota</taxon>
        <taxon>Metazoa</taxon>
        <taxon>Ecdysozoa</taxon>
        <taxon>Arthropoda</taxon>
        <taxon>Chelicerata</taxon>
        <taxon>Arachnida</taxon>
        <taxon>Acari</taxon>
        <taxon>Parasitiformes</taxon>
        <taxon>Ixodida</taxon>
        <taxon>Ixodoidea</taxon>
        <taxon>Ixodidae</taxon>
        <taxon>Rhipicephalinae</taxon>
        <taxon>Rhipicephalus</taxon>
        <taxon>Rhipicephalus</taxon>
    </lineage>
</organism>